<organism evidence="1">
    <name type="scientific">Anguilla anguilla</name>
    <name type="common">European freshwater eel</name>
    <name type="synonym">Muraena anguilla</name>
    <dbReference type="NCBI Taxonomy" id="7936"/>
    <lineage>
        <taxon>Eukaryota</taxon>
        <taxon>Metazoa</taxon>
        <taxon>Chordata</taxon>
        <taxon>Craniata</taxon>
        <taxon>Vertebrata</taxon>
        <taxon>Euteleostomi</taxon>
        <taxon>Actinopterygii</taxon>
        <taxon>Neopterygii</taxon>
        <taxon>Teleostei</taxon>
        <taxon>Anguilliformes</taxon>
        <taxon>Anguillidae</taxon>
        <taxon>Anguilla</taxon>
    </lineage>
</organism>
<dbReference type="AlphaFoldDB" id="A0A0E9QWZ2"/>
<reference evidence="1" key="2">
    <citation type="journal article" date="2015" name="Fish Shellfish Immunol.">
        <title>Early steps in the European eel (Anguilla anguilla)-Vibrio vulnificus interaction in the gills: Role of the RtxA13 toxin.</title>
        <authorList>
            <person name="Callol A."/>
            <person name="Pajuelo D."/>
            <person name="Ebbesson L."/>
            <person name="Teles M."/>
            <person name="MacKenzie S."/>
            <person name="Amaro C."/>
        </authorList>
    </citation>
    <scope>NUCLEOTIDE SEQUENCE</scope>
</reference>
<dbReference type="EMBL" id="GBXM01087228">
    <property type="protein sequence ID" value="JAH21349.1"/>
    <property type="molecule type" value="Transcribed_RNA"/>
</dbReference>
<evidence type="ECO:0000313" key="1">
    <source>
        <dbReference type="EMBL" id="JAH21349.1"/>
    </source>
</evidence>
<proteinExistence type="predicted"/>
<name>A0A0E9QWZ2_ANGAN</name>
<accession>A0A0E9QWZ2</accession>
<sequence length="52" mass="6160">MHQTYYLTQNLHKNHHKYVQYQIFQSLVYPPFAVVTTSILFKRLACSAGIFI</sequence>
<reference evidence="1" key="1">
    <citation type="submission" date="2014-11" db="EMBL/GenBank/DDBJ databases">
        <authorList>
            <person name="Amaro Gonzalez C."/>
        </authorList>
    </citation>
    <scope>NUCLEOTIDE SEQUENCE</scope>
</reference>
<protein>
    <submittedName>
        <fullName evidence="1">Uncharacterized protein</fullName>
    </submittedName>
</protein>